<evidence type="ECO:0000256" key="1">
    <source>
        <dbReference type="SAM" id="Coils"/>
    </source>
</evidence>
<dbReference type="EMBL" id="DTBQ01000135">
    <property type="protein sequence ID" value="HGM47045.1"/>
    <property type="molecule type" value="Genomic_DNA"/>
</dbReference>
<proteinExistence type="predicted"/>
<dbReference type="AlphaFoldDB" id="A0A7C4H4J3"/>
<feature type="coiled-coil region" evidence="1">
    <location>
        <begin position="331"/>
        <end position="365"/>
    </location>
</feature>
<feature type="domain" description="T-SNARE coiled-coil homology" evidence="3">
    <location>
        <begin position="254"/>
        <end position="316"/>
    </location>
</feature>
<keyword evidence="2" id="KW-0812">Transmembrane</keyword>
<dbReference type="InterPro" id="IPR000727">
    <property type="entry name" value="T_SNARE_dom"/>
</dbReference>
<dbReference type="PROSITE" id="PS50192">
    <property type="entry name" value="T_SNARE"/>
    <property type="match status" value="1"/>
</dbReference>
<keyword evidence="1" id="KW-0175">Coiled coil</keyword>
<feature type="coiled-coil region" evidence="1">
    <location>
        <begin position="264"/>
        <end position="291"/>
    </location>
</feature>
<evidence type="ECO:0000313" key="4">
    <source>
        <dbReference type="EMBL" id="HGM47045.1"/>
    </source>
</evidence>
<evidence type="ECO:0000256" key="2">
    <source>
        <dbReference type="SAM" id="Phobius"/>
    </source>
</evidence>
<gene>
    <name evidence="4" type="ORF">ENU21_04775</name>
</gene>
<comment type="caution">
    <text evidence="4">The sequence shown here is derived from an EMBL/GenBank/DDBJ whole genome shotgun (WGS) entry which is preliminary data.</text>
</comment>
<keyword evidence="2" id="KW-0472">Membrane</keyword>
<accession>A0A7C4H4J3</accession>
<organism evidence="4">
    <name type="scientific">Thermofilum pendens</name>
    <dbReference type="NCBI Taxonomy" id="2269"/>
    <lineage>
        <taxon>Archaea</taxon>
        <taxon>Thermoproteota</taxon>
        <taxon>Thermoprotei</taxon>
        <taxon>Thermofilales</taxon>
        <taxon>Thermofilaceae</taxon>
        <taxon>Thermofilum</taxon>
    </lineage>
</organism>
<evidence type="ECO:0000259" key="3">
    <source>
        <dbReference type="PROSITE" id="PS50192"/>
    </source>
</evidence>
<protein>
    <recommendedName>
        <fullName evidence="3">t-SNARE coiled-coil homology domain-containing protein</fullName>
    </recommendedName>
</protein>
<sequence>MARIRWVLLLLIFLNLIAGALAQPQVTVRKNILRVQKVTPGHGSSTEVSVTLLFESEGVYSFTDNLVFAECGSVTSTAPASGYFCRDGRLRVSWLNLSVSSGEPLKYTAPGVSLLEVSLVVSAEGQPLQLSCEAGYCRGVAPGVREVNYTIILSPSSVIPEGVQLPVSISWSIDPAFLYPIAFSENPQSLRESGTEISFQWSVFLSGTYKLSVVFEVRGENPWGEVLVPAPTITASLDPRLQLSLIERYRSLMASFMERSLGNLTEMRNNITKLRDLLLNLSAQLEEQSAMLASAAGAADQASDAISVAVYQLSSAAQTIESAESALKRGLENASNALKLARELAQRALENAEELEREFSKLNITWVGNYTFSELVNQAKSTLTTMQSQLGSYENLLAQYSIAKGSLYTGVNELRVAASQLRKLGNMLREGSRGMAQLAKGFREAAELIDSTILKLASSLEAQPYPEGLLEFNRTITSQVVEPIGEVSVKSELMSDVVYVSLPLLKLKRSEPQALTLPSYAAPRRSGLALELAALLLVAAATYAVLSKSNKRARGSEQMLAEIRQLRERLSRLEVE</sequence>
<reference evidence="4" key="1">
    <citation type="journal article" date="2020" name="mSystems">
        <title>Genome- and Community-Level Interaction Insights into Carbon Utilization and Element Cycling Functions of Hydrothermarchaeota in Hydrothermal Sediment.</title>
        <authorList>
            <person name="Zhou Z."/>
            <person name="Liu Y."/>
            <person name="Xu W."/>
            <person name="Pan J."/>
            <person name="Luo Z.H."/>
            <person name="Li M."/>
        </authorList>
    </citation>
    <scope>NUCLEOTIDE SEQUENCE</scope>
    <source>
        <strain evidence="4">SpSt-649</strain>
    </source>
</reference>
<feature type="transmembrane region" description="Helical" evidence="2">
    <location>
        <begin position="528"/>
        <end position="546"/>
    </location>
</feature>
<name>A0A7C4H4J3_THEPE</name>
<keyword evidence="2" id="KW-1133">Transmembrane helix</keyword>